<dbReference type="AlphaFoldDB" id="A0A6J8ED04"/>
<dbReference type="Proteomes" id="UP000507470">
    <property type="component" value="Unassembled WGS sequence"/>
</dbReference>
<feature type="signal peptide" evidence="3">
    <location>
        <begin position="1"/>
        <end position="18"/>
    </location>
</feature>
<keyword evidence="2" id="KW-0472">Membrane</keyword>
<feature type="chain" id="PRO_5026794378" description="VWFA domain-containing protein" evidence="3">
    <location>
        <begin position="19"/>
        <end position="1070"/>
    </location>
</feature>
<feature type="transmembrane region" description="Helical" evidence="2">
    <location>
        <begin position="1004"/>
        <end position="1026"/>
    </location>
</feature>
<evidence type="ECO:0000256" key="3">
    <source>
        <dbReference type="SAM" id="SignalP"/>
    </source>
</evidence>
<evidence type="ECO:0000313" key="5">
    <source>
        <dbReference type="EMBL" id="CAC5418137.1"/>
    </source>
</evidence>
<dbReference type="Gene3D" id="3.30.450.20">
    <property type="entry name" value="PAS domain"/>
    <property type="match status" value="2"/>
</dbReference>
<accession>A0A6J8ED04</accession>
<protein>
    <recommendedName>
        <fullName evidence="4">VWFA domain-containing protein</fullName>
    </recommendedName>
</protein>
<organism evidence="5 6">
    <name type="scientific">Mytilus coruscus</name>
    <name type="common">Sea mussel</name>
    <dbReference type="NCBI Taxonomy" id="42192"/>
    <lineage>
        <taxon>Eukaryota</taxon>
        <taxon>Metazoa</taxon>
        <taxon>Spiralia</taxon>
        <taxon>Lophotrochozoa</taxon>
        <taxon>Mollusca</taxon>
        <taxon>Bivalvia</taxon>
        <taxon>Autobranchia</taxon>
        <taxon>Pteriomorphia</taxon>
        <taxon>Mytilida</taxon>
        <taxon>Mytiloidea</taxon>
        <taxon>Mytilidae</taxon>
        <taxon>Mytilinae</taxon>
        <taxon>Mytilus</taxon>
    </lineage>
</organism>
<dbReference type="EMBL" id="CACVKT020008878">
    <property type="protein sequence ID" value="CAC5418137.1"/>
    <property type="molecule type" value="Genomic_DNA"/>
</dbReference>
<dbReference type="SMART" id="SM00327">
    <property type="entry name" value="VWA"/>
    <property type="match status" value="1"/>
</dbReference>
<name>A0A6J8ED04_MYTCO</name>
<evidence type="ECO:0000313" key="6">
    <source>
        <dbReference type="Proteomes" id="UP000507470"/>
    </source>
</evidence>
<reference evidence="5 6" key="1">
    <citation type="submission" date="2020-06" db="EMBL/GenBank/DDBJ databases">
        <authorList>
            <person name="Li R."/>
            <person name="Bekaert M."/>
        </authorList>
    </citation>
    <scope>NUCLEOTIDE SEQUENCE [LARGE SCALE GENOMIC DNA]</scope>
    <source>
        <strain evidence="6">wild</strain>
    </source>
</reference>
<feature type="domain" description="VWFA" evidence="4">
    <location>
        <begin position="181"/>
        <end position="392"/>
    </location>
</feature>
<dbReference type="SUPFAM" id="SSF103190">
    <property type="entry name" value="Sensory domain-like"/>
    <property type="match status" value="1"/>
</dbReference>
<feature type="coiled-coil region" evidence="1">
    <location>
        <begin position="64"/>
        <end position="95"/>
    </location>
</feature>
<dbReference type="InterPro" id="IPR036465">
    <property type="entry name" value="vWFA_dom_sf"/>
</dbReference>
<keyword evidence="3" id="KW-0732">Signal</keyword>
<dbReference type="Gene3D" id="3.40.50.410">
    <property type="entry name" value="von Willebrand factor, type A domain"/>
    <property type="match status" value="1"/>
</dbReference>
<evidence type="ECO:0000259" key="4">
    <source>
        <dbReference type="PROSITE" id="PS50234"/>
    </source>
</evidence>
<keyword evidence="2" id="KW-0812">Transmembrane</keyword>
<dbReference type="GO" id="GO:0005245">
    <property type="term" value="F:voltage-gated calcium channel activity"/>
    <property type="evidence" value="ECO:0007669"/>
    <property type="project" value="TreeGrafter"/>
</dbReference>
<dbReference type="InterPro" id="IPR002035">
    <property type="entry name" value="VWF_A"/>
</dbReference>
<dbReference type="InterPro" id="IPR029151">
    <property type="entry name" value="Sensor-like_sf"/>
</dbReference>
<dbReference type="GO" id="GO:0005891">
    <property type="term" value="C:voltage-gated calcium channel complex"/>
    <property type="evidence" value="ECO:0007669"/>
    <property type="project" value="TreeGrafter"/>
</dbReference>
<dbReference type="OrthoDB" id="6060175at2759"/>
<gene>
    <name evidence="5" type="ORF">MCOR_50596</name>
</gene>
<dbReference type="SUPFAM" id="SSF53300">
    <property type="entry name" value="vWA-like"/>
    <property type="match status" value="1"/>
</dbReference>
<keyword evidence="2" id="KW-1133">Transmembrane helix</keyword>
<dbReference type="InterPro" id="IPR051173">
    <property type="entry name" value="Ca_channel_alpha-2/delta"/>
</dbReference>
<dbReference type="CDD" id="cd00198">
    <property type="entry name" value="vWFA"/>
    <property type="match status" value="1"/>
</dbReference>
<dbReference type="PROSITE" id="PS50234">
    <property type="entry name" value="VWFA"/>
    <property type="match status" value="1"/>
</dbReference>
<keyword evidence="1" id="KW-0175">Coiled coil</keyword>
<keyword evidence="6" id="KW-1185">Reference proteome</keyword>
<evidence type="ECO:0000256" key="1">
    <source>
        <dbReference type="SAM" id="Coils"/>
    </source>
</evidence>
<dbReference type="PANTHER" id="PTHR10166">
    <property type="entry name" value="VOLTAGE-DEPENDENT CALCIUM CHANNEL SUBUNIT ALPHA-2/DELTA-RELATED"/>
    <property type="match status" value="1"/>
</dbReference>
<sequence>MDALLMLMILVGSQSGVAVVNTIDGNLLADELRTIKKEIGVDVLQDHFDKFPYVRKSDTGNEILKRIQLNLDTALESLDRVLKNVKDELVSVNHDFDTMDLPSCCDLLENTLTFALKFQTKVDFNQACVTTSPIKTDNLKYPTKDISAIMKKDYQDNKNVLWQQYYRRTPYASTASPTDKDVVVVIDTSSSMRQNSGVPLKTKIVIAKEAANNVIQTLKPNDRVGVVTFNQDESSPSGNSYHPCYQRELSFATKENTDKLKDYIFSIDTGSSDSNFENALFAAFEFYNSSVDTFKVQNRDQVILFISDGKSTSSSDPVQVISTENSKLQNRIAIFTYLIGEEEQAKIQLQNMSSQTLHDPSYGSKQIGHFEHFPLSKQKLLSVKLATFYEHLSTDGQSDQSTFTSPFVDSFSGIGLITSLCRTVKVAAGFHGVMCTDVKISKLLSEIEYFSEEEYSYGFIIDGTGRVLMHPLLPNAAFVKSNEDPVLVDISVLERAPEAQSVIESMKSGYTGTKVFNKVFTKPRGKLVNDGTKDVNLRANFIWGPVPQSNFSLCIVLVDESYSEIDESRFQPSSADLENLFMFHDRSLLKDNFENCKFYRRRATLDSDETAEDVTKYKNYITSTGINPGFKSTVRASVWATYKAEQFWKQKSVSYVSWRYIGTKSGIMRTYPGILMHKNFDHEKRPWWRQALGHPNTMYLTTPYVDGWGSGIVLTFIHTLHKANSSAVTATVAADFPLQYFNWFISKIYPSCEDGNSCIILDNSGFIVMHPRLKDTTDESDFHEPKHITVEEPGFAEILKNKLVLNFKECQDFSENTNLRSFRVTMPSGFSGGLDFTDTEDKFEVRPIADSNLFIIRFKSRPSSTCSCDGSKSPDVVKCQGSCQCLCHIPIIYDVCANRYNTESASSPCSARIPDTSGKNKPDVTDGLKACFIPRCHLKTKKQDCYSEAECTWCEYTDFGQQIATPCCRLKEDCYFGKTKPDKTDTCAPLSTANQPKGNNSYKIIGIVSGSVVAGIILTIIVFGGVKYFRNRPDQTDPYIDAIDDELPQYTEKQETSGCKANPNFYDGLN</sequence>
<proteinExistence type="predicted"/>
<evidence type="ECO:0000256" key="2">
    <source>
        <dbReference type="SAM" id="Phobius"/>
    </source>
</evidence>
<dbReference type="Pfam" id="PF00092">
    <property type="entry name" value="VWA"/>
    <property type="match status" value="1"/>
</dbReference>
<dbReference type="PANTHER" id="PTHR10166:SF66">
    <property type="entry name" value="VWFA AND CACHE DOMAIN-CONTAINING PROTEIN CG16868"/>
    <property type="match status" value="1"/>
</dbReference>